<proteinExistence type="inferred from homology"/>
<dbReference type="Pfam" id="PF14226">
    <property type="entry name" value="DIOX_N"/>
    <property type="match status" value="1"/>
</dbReference>
<evidence type="ECO:0000256" key="6">
    <source>
        <dbReference type="RuleBase" id="RU003682"/>
    </source>
</evidence>
<dbReference type="InterPro" id="IPR001763">
    <property type="entry name" value="Rhodanese-like_dom"/>
</dbReference>
<dbReference type="CDD" id="cd00158">
    <property type="entry name" value="RHOD"/>
    <property type="match status" value="1"/>
</dbReference>
<comment type="caution">
    <text evidence="9">The sequence shown here is derived from an EMBL/GenBank/DDBJ whole genome shotgun (WGS) entry which is preliminary data.</text>
</comment>
<dbReference type="SMART" id="SM00450">
    <property type="entry name" value="RHOD"/>
    <property type="match status" value="1"/>
</dbReference>
<keyword evidence="2 6" id="KW-0479">Metal-binding</keyword>
<dbReference type="InterPro" id="IPR050295">
    <property type="entry name" value="Plant_2OG-oxidoreductases"/>
</dbReference>
<dbReference type="PROSITE" id="PS50206">
    <property type="entry name" value="RHODANESE_3"/>
    <property type="match status" value="1"/>
</dbReference>
<dbReference type="PROSITE" id="PS51471">
    <property type="entry name" value="FE2OG_OXY"/>
    <property type="match status" value="1"/>
</dbReference>
<dbReference type="InterPro" id="IPR026992">
    <property type="entry name" value="DIOX_N"/>
</dbReference>
<evidence type="ECO:0000256" key="1">
    <source>
        <dbReference type="ARBA" id="ARBA00008056"/>
    </source>
</evidence>
<keyword evidence="10" id="KW-1185">Reference proteome</keyword>
<evidence type="ECO:0000259" key="8">
    <source>
        <dbReference type="PROSITE" id="PS51471"/>
    </source>
</evidence>
<reference evidence="9 10" key="1">
    <citation type="submission" date="2020-09" db="EMBL/GenBank/DDBJ databases">
        <title>De no assembly of potato wild relative species, Solanum commersonii.</title>
        <authorList>
            <person name="Cho K."/>
        </authorList>
    </citation>
    <scope>NUCLEOTIDE SEQUENCE [LARGE SCALE GENOMIC DNA]</scope>
    <source>
        <strain evidence="9">LZ3.2</strain>
        <tissue evidence="9">Leaf</tissue>
    </source>
</reference>
<keyword evidence="4 6" id="KW-0560">Oxidoreductase</keyword>
<dbReference type="Pfam" id="PF03171">
    <property type="entry name" value="2OG-FeII_Oxy"/>
    <property type="match status" value="1"/>
</dbReference>
<evidence type="ECO:0000256" key="2">
    <source>
        <dbReference type="ARBA" id="ARBA00022723"/>
    </source>
</evidence>
<dbReference type="Pfam" id="PF00581">
    <property type="entry name" value="Rhodanese"/>
    <property type="match status" value="1"/>
</dbReference>
<dbReference type="GO" id="GO:0031418">
    <property type="term" value="F:L-ascorbic acid binding"/>
    <property type="evidence" value="ECO:0007669"/>
    <property type="project" value="UniProtKB-KW"/>
</dbReference>
<dbReference type="EMBL" id="JACXVP010000006">
    <property type="protein sequence ID" value="KAG5602689.1"/>
    <property type="molecule type" value="Genomic_DNA"/>
</dbReference>
<evidence type="ECO:0000256" key="3">
    <source>
        <dbReference type="ARBA" id="ARBA00022896"/>
    </source>
</evidence>
<dbReference type="PANTHER" id="PTHR47991">
    <property type="entry name" value="OXOGLUTARATE/IRON-DEPENDENT DIOXYGENASE"/>
    <property type="match status" value="1"/>
</dbReference>
<dbReference type="Proteomes" id="UP000824120">
    <property type="component" value="Chromosome 6"/>
</dbReference>
<evidence type="ECO:0000313" key="10">
    <source>
        <dbReference type="Proteomes" id="UP000824120"/>
    </source>
</evidence>
<name>A0A9J5YQC8_SOLCO</name>
<accession>A0A9J5YQC8</accession>
<dbReference type="InterPro" id="IPR005123">
    <property type="entry name" value="Oxoglu/Fe-dep_dioxygenase_dom"/>
</dbReference>
<evidence type="ECO:0008006" key="11">
    <source>
        <dbReference type="Google" id="ProtNLM"/>
    </source>
</evidence>
<dbReference type="Gene3D" id="3.40.250.10">
    <property type="entry name" value="Rhodanese-like domain"/>
    <property type="match status" value="1"/>
</dbReference>
<organism evidence="9 10">
    <name type="scientific">Solanum commersonii</name>
    <name type="common">Commerson's wild potato</name>
    <name type="synonym">Commerson's nightshade</name>
    <dbReference type="NCBI Taxonomy" id="4109"/>
    <lineage>
        <taxon>Eukaryota</taxon>
        <taxon>Viridiplantae</taxon>
        <taxon>Streptophyta</taxon>
        <taxon>Embryophyta</taxon>
        <taxon>Tracheophyta</taxon>
        <taxon>Spermatophyta</taxon>
        <taxon>Magnoliopsida</taxon>
        <taxon>eudicotyledons</taxon>
        <taxon>Gunneridae</taxon>
        <taxon>Pentapetalae</taxon>
        <taxon>asterids</taxon>
        <taxon>lamiids</taxon>
        <taxon>Solanales</taxon>
        <taxon>Solanaceae</taxon>
        <taxon>Solanoideae</taxon>
        <taxon>Solaneae</taxon>
        <taxon>Solanum</taxon>
    </lineage>
</organism>
<comment type="similarity">
    <text evidence="1 6">Belongs to the iron/ascorbate-dependent oxidoreductase family.</text>
</comment>
<feature type="domain" description="Fe2OG dioxygenase" evidence="8">
    <location>
        <begin position="202"/>
        <end position="302"/>
    </location>
</feature>
<keyword evidence="5 6" id="KW-0408">Iron</keyword>
<evidence type="ECO:0000256" key="4">
    <source>
        <dbReference type="ARBA" id="ARBA00023002"/>
    </source>
</evidence>
<evidence type="ECO:0000313" key="9">
    <source>
        <dbReference type="EMBL" id="KAG5602689.1"/>
    </source>
</evidence>
<dbReference type="GO" id="GO:0002238">
    <property type="term" value="P:response to molecule of fungal origin"/>
    <property type="evidence" value="ECO:0007669"/>
    <property type="project" value="UniProtKB-ARBA"/>
</dbReference>
<dbReference type="AlphaFoldDB" id="A0A9J5YQC8"/>
<gene>
    <name evidence="9" type="ORF">H5410_034059</name>
</gene>
<dbReference type="InterPro" id="IPR027443">
    <property type="entry name" value="IPNS-like_sf"/>
</dbReference>
<dbReference type="GO" id="GO:0016706">
    <property type="term" value="F:2-oxoglutarate-dependent dioxygenase activity"/>
    <property type="evidence" value="ECO:0007669"/>
    <property type="project" value="UniProtKB-ARBA"/>
</dbReference>
<dbReference type="SUPFAM" id="SSF51197">
    <property type="entry name" value="Clavaminate synthase-like"/>
    <property type="match status" value="1"/>
</dbReference>
<dbReference type="FunFam" id="3.40.250.10:FF:000062">
    <property type="entry name" value="Thiosulfate sulfurtransferase 16, chloroplastic"/>
    <property type="match status" value="1"/>
</dbReference>
<dbReference type="InterPro" id="IPR036873">
    <property type="entry name" value="Rhodanese-like_dom_sf"/>
</dbReference>
<sequence>MASLVSSWASQVNTVPERYVVPTEKRLNVNVPIGKDIPVIDLSHPNSAHIAEQIIKASQDYGVFQVINHGVPQELIGDVLKVCDEFFKLPIEDLEKYTEEEELSEFEPNLDQKPKLYIEKEYKPKKNGKNDKEVIFWKDTFAHCTHPTKEDRINSWPEKPAQYREVIGKYTEGVRKANLRILELMCEGLGLEKDYFANELSHIQYMAINLYPKCPDPTVTAGAVEHNDGGVINLLLQELGGLHVRRQKDGQWLAVEPIPGALVCINGMVLKVISNGKLESGTHRVATNSVRDRISVGCLTSPACYGECIIEPAKALLSETNPPKYKPFSYTDNEDVSNVDVISANDLLSSGHTYLDVRTVEEYNRGHIDKAINIPYMFLNEQGRVKNPDFLEQVSSVCQKEDHLIVGCNSGGRGLRACVDLLNAGYKDVRNLEGGYSAWVDNEFKGDEAAQQFKTACKFRP</sequence>
<feature type="domain" description="Rhodanese" evidence="7">
    <location>
        <begin position="348"/>
        <end position="448"/>
    </location>
</feature>
<evidence type="ECO:0000259" key="7">
    <source>
        <dbReference type="PROSITE" id="PS50206"/>
    </source>
</evidence>
<keyword evidence="3" id="KW-0847">Vitamin C</keyword>
<dbReference type="GO" id="GO:0046872">
    <property type="term" value="F:metal ion binding"/>
    <property type="evidence" value="ECO:0007669"/>
    <property type="project" value="UniProtKB-KW"/>
</dbReference>
<protein>
    <recommendedName>
        <fullName evidence="11">Fe2OG dioxygenase domain-containing protein</fullName>
    </recommendedName>
</protein>
<dbReference type="Gene3D" id="2.60.120.330">
    <property type="entry name" value="B-lactam Antibiotic, Isopenicillin N Synthase, Chain"/>
    <property type="match status" value="1"/>
</dbReference>
<dbReference type="OrthoDB" id="288590at2759"/>
<dbReference type="GO" id="GO:0009805">
    <property type="term" value="P:coumarin biosynthetic process"/>
    <property type="evidence" value="ECO:0007669"/>
    <property type="project" value="UniProtKB-ARBA"/>
</dbReference>
<dbReference type="SUPFAM" id="SSF52821">
    <property type="entry name" value="Rhodanese/Cell cycle control phosphatase"/>
    <property type="match status" value="1"/>
</dbReference>
<dbReference type="InterPro" id="IPR044861">
    <property type="entry name" value="IPNS-like_FE2OG_OXY"/>
</dbReference>
<evidence type="ECO:0000256" key="5">
    <source>
        <dbReference type="ARBA" id="ARBA00023004"/>
    </source>
</evidence>